<dbReference type="PANTHER" id="PTHR43476">
    <property type="entry name" value="3-(3-HYDROXY-PHENYL)PROPIONATE/3-HYDROXYCINNAMIC ACID HYDROXYLASE"/>
    <property type="match status" value="1"/>
</dbReference>
<name>A0A4R9AXL6_9MICO</name>
<dbReference type="InterPro" id="IPR050631">
    <property type="entry name" value="PheA/TfdB_FAD_monoxygenase"/>
</dbReference>
<evidence type="ECO:0000313" key="4">
    <source>
        <dbReference type="Proteomes" id="UP000297983"/>
    </source>
</evidence>
<reference evidence="3 4" key="1">
    <citation type="submission" date="2019-03" db="EMBL/GenBank/DDBJ databases">
        <title>Genomics of glacier-inhabiting Cryobacterium strains.</title>
        <authorList>
            <person name="Liu Q."/>
            <person name="Xin Y.-H."/>
        </authorList>
    </citation>
    <scope>NUCLEOTIDE SEQUENCE [LARGE SCALE GENOMIC DNA]</scope>
    <source>
        <strain evidence="3 4">Hz16</strain>
    </source>
</reference>
<dbReference type="PANTHER" id="PTHR43476:SF3">
    <property type="entry name" value="FAD-BINDING MONOOXYGENASE"/>
    <property type="match status" value="1"/>
</dbReference>
<dbReference type="Proteomes" id="UP000297983">
    <property type="component" value="Unassembled WGS sequence"/>
</dbReference>
<dbReference type="InterPro" id="IPR002938">
    <property type="entry name" value="FAD-bd"/>
</dbReference>
<evidence type="ECO:0000259" key="2">
    <source>
        <dbReference type="Pfam" id="PF01494"/>
    </source>
</evidence>
<dbReference type="Gene3D" id="3.50.50.60">
    <property type="entry name" value="FAD/NAD(P)-binding domain"/>
    <property type="match status" value="2"/>
</dbReference>
<feature type="domain" description="FAD-binding" evidence="2">
    <location>
        <begin position="289"/>
        <end position="353"/>
    </location>
</feature>
<dbReference type="InterPro" id="IPR036188">
    <property type="entry name" value="FAD/NAD-bd_sf"/>
</dbReference>
<dbReference type="PRINTS" id="PR00420">
    <property type="entry name" value="RNGMNOXGNASE"/>
</dbReference>
<comment type="caution">
    <text evidence="3">The sequence shown here is derived from an EMBL/GenBank/DDBJ whole genome shotgun (WGS) entry which is preliminary data.</text>
</comment>
<sequence length="399" mass="42556">MRDVVIVGGGPVGTMLACVLAVGGLDVEVLEQRQQPSLRSRAIGIHPPSLAALAGIGVADALLERAVRIRAGEVHCDGRTLGQMSFERATPGYPFVVALPQYETEALLRDRFEKLRPGRYRSGVTVTGVRERGDAALLSTDSGTVEARYVIGADGARSRVRAAAGITWRQLGRRETYLMGDFADSGPRDTDTGAVLYFERGGVVESFPLPGGRRRWVAMTDFLATDADSADLAELIRFRTRVTVAEPLGAASAFVVQQRLAGRLHSDPLYAGSRRSNLRAEPVSGPRPAGRIALVGDAAHQISPIGGQGMNLGWLDAVALAPALQRALLDPGAAASVLADYDRTRRAAARRAALQAGFNMAMGRPAHGLRLGARNALVRGLTLPPANELVARAFTMRWL</sequence>
<protein>
    <submittedName>
        <fullName evidence="3">FAD-dependent monooxygenase</fullName>
    </submittedName>
</protein>
<gene>
    <name evidence="3" type="ORF">E3T50_05465</name>
</gene>
<dbReference type="Pfam" id="PF01494">
    <property type="entry name" value="FAD_binding_3"/>
    <property type="match status" value="2"/>
</dbReference>
<dbReference type="GO" id="GO:0008688">
    <property type="term" value="F:3-(3-hydroxyphenyl)propionate hydroxylase activity"/>
    <property type="evidence" value="ECO:0007669"/>
    <property type="project" value="TreeGrafter"/>
</dbReference>
<keyword evidence="3" id="KW-0503">Monooxygenase</keyword>
<dbReference type="RefSeq" id="WP_134550953.1">
    <property type="nucleotide sequence ID" value="NZ_SOHL01000009.1"/>
</dbReference>
<dbReference type="GO" id="GO:0071949">
    <property type="term" value="F:FAD binding"/>
    <property type="evidence" value="ECO:0007669"/>
    <property type="project" value="InterPro"/>
</dbReference>
<keyword evidence="1" id="KW-0560">Oxidoreductase</keyword>
<keyword evidence="4" id="KW-1185">Reference proteome</keyword>
<proteinExistence type="predicted"/>
<evidence type="ECO:0000313" key="3">
    <source>
        <dbReference type="EMBL" id="TFD72316.1"/>
    </source>
</evidence>
<dbReference type="SUPFAM" id="SSF51905">
    <property type="entry name" value="FAD/NAD(P)-binding domain"/>
    <property type="match status" value="1"/>
</dbReference>
<accession>A0A4R9AXL6</accession>
<feature type="domain" description="FAD-binding" evidence="2">
    <location>
        <begin position="3"/>
        <end position="230"/>
    </location>
</feature>
<dbReference type="GO" id="GO:0019622">
    <property type="term" value="P:3-(3-hydroxy)phenylpropionate catabolic process"/>
    <property type="evidence" value="ECO:0007669"/>
    <property type="project" value="TreeGrafter"/>
</dbReference>
<evidence type="ECO:0000256" key="1">
    <source>
        <dbReference type="ARBA" id="ARBA00023002"/>
    </source>
</evidence>
<dbReference type="EMBL" id="SOHL01000009">
    <property type="protein sequence ID" value="TFD72316.1"/>
    <property type="molecule type" value="Genomic_DNA"/>
</dbReference>
<dbReference type="AlphaFoldDB" id="A0A4R9AXL6"/>
<dbReference type="PROSITE" id="PS51257">
    <property type="entry name" value="PROKAR_LIPOPROTEIN"/>
    <property type="match status" value="1"/>
</dbReference>
<dbReference type="Gene3D" id="3.30.70.2450">
    <property type="match status" value="1"/>
</dbReference>
<organism evidence="3 4">
    <name type="scientific">Cryobacterium gelidum</name>
    <dbReference type="NCBI Taxonomy" id="1259164"/>
    <lineage>
        <taxon>Bacteria</taxon>
        <taxon>Bacillati</taxon>
        <taxon>Actinomycetota</taxon>
        <taxon>Actinomycetes</taxon>
        <taxon>Micrococcales</taxon>
        <taxon>Microbacteriaceae</taxon>
        <taxon>Cryobacterium</taxon>
    </lineage>
</organism>